<evidence type="ECO:0000259" key="8">
    <source>
        <dbReference type="PROSITE" id="PS50928"/>
    </source>
</evidence>
<evidence type="ECO:0000256" key="2">
    <source>
        <dbReference type="ARBA" id="ARBA00022448"/>
    </source>
</evidence>
<keyword evidence="10" id="KW-1185">Reference proteome</keyword>
<keyword evidence="4 7" id="KW-0812">Transmembrane</keyword>
<reference evidence="9" key="1">
    <citation type="submission" date="2023-04" db="EMBL/GenBank/DDBJ databases">
        <title>Comparative genomic analysis of Cohnella hashimotonis sp. nov., isolated from the International Space Station.</title>
        <authorList>
            <person name="Venkateswaran K."/>
            <person name="Simpson A."/>
        </authorList>
    </citation>
    <scope>NUCLEOTIDE SEQUENCE</scope>
    <source>
        <strain evidence="9">F6_2S_P_1</strain>
    </source>
</reference>
<evidence type="ECO:0000256" key="5">
    <source>
        <dbReference type="ARBA" id="ARBA00022989"/>
    </source>
</evidence>
<evidence type="ECO:0000256" key="1">
    <source>
        <dbReference type="ARBA" id="ARBA00004651"/>
    </source>
</evidence>
<feature type="transmembrane region" description="Helical" evidence="7">
    <location>
        <begin position="108"/>
        <end position="127"/>
    </location>
</feature>
<organism evidence="9 10">
    <name type="scientific">Cohnella hashimotonis</name>
    <dbReference type="NCBI Taxonomy" id="2826895"/>
    <lineage>
        <taxon>Bacteria</taxon>
        <taxon>Bacillati</taxon>
        <taxon>Bacillota</taxon>
        <taxon>Bacilli</taxon>
        <taxon>Bacillales</taxon>
        <taxon>Paenibacillaceae</taxon>
        <taxon>Cohnella</taxon>
    </lineage>
</organism>
<gene>
    <name evidence="9" type="ORF">KB449_11535</name>
</gene>
<comment type="similarity">
    <text evidence="7">Belongs to the binding-protein-dependent transport system permease family.</text>
</comment>
<keyword evidence="6 7" id="KW-0472">Membrane</keyword>
<proteinExistence type="inferred from homology"/>
<feature type="domain" description="ABC transmembrane type-1" evidence="8">
    <location>
        <begin position="73"/>
        <end position="275"/>
    </location>
</feature>
<dbReference type="Pfam" id="PF00528">
    <property type="entry name" value="BPD_transp_1"/>
    <property type="match status" value="1"/>
</dbReference>
<dbReference type="Proteomes" id="UP001161691">
    <property type="component" value="Unassembled WGS sequence"/>
</dbReference>
<evidence type="ECO:0000256" key="4">
    <source>
        <dbReference type="ARBA" id="ARBA00022692"/>
    </source>
</evidence>
<evidence type="ECO:0000256" key="6">
    <source>
        <dbReference type="ARBA" id="ARBA00023136"/>
    </source>
</evidence>
<evidence type="ECO:0000256" key="3">
    <source>
        <dbReference type="ARBA" id="ARBA00022475"/>
    </source>
</evidence>
<protein>
    <submittedName>
        <fullName evidence="9">Carbohydrate ABC transporter permease</fullName>
    </submittedName>
</protein>
<feature type="transmembrane region" description="Helical" evidence="7">
    <location>
        <begin position="181"/>
        <end position="203"/>
    </location>
</feature>
<dbReference type="RefSeq" id="WP_282908511.1">
    <property type="nucleotide sequence ID" value="NZ_JAGRPV010000001.1"/>
</dbReference>
<dbReference type="PROSITE" id="PS50928">
    <property type="entry name" value="ABC_TM1"/>
    <property type="match status" value="1"/>
</dbReference>
<keyword evidence="5 7" id="KW-1133">Transmembrane helix</keyword>
<dbReference type="SUPFAM" id="SSF161098">
    <property type="entry name" value="MetI-like"/>
    <property type="match status" value="1"/>
</dbReference>
<comment type="subcellular location">
    <subcellularLocation>
        <location evidence="1 7">Cell membrane</location>
        <topology evidence="1 7">Multi-pass membrane protein</topology>
    </subcellularLocation>
</comment>
<comment type="caution">
    <text evidence="9">The sequence shown here is derived from an EMBL/GenBank/DDBJ whole genome shotgun (WGS) entry which is preliminary data.</text>
</comment>
<evidence type="ECO:0000256" key="7">
    <source>
        <dbReference type="RuleBase" id="RU363032"/>
    </source>
</evidence>
<evidence type="ECO:0000313" key="9">
    <source>
        <dbReference type="EMBL" id="MDI4645600.1"/>
    </source>
</evidence>
<accession>A0ABT6TFJ3</accession>
<feature type="transmembrane region" description="Helical" evidence="7">
    <location>
        <begin position="73"/>
        <end position="96"/>
    </location>
</feature>
<feature type="transmembrane region" description="Helical" evidence="7">
    <location>
        <begin position="12"/>
        <end position="30"/>
    </location>
</feature>
<dbReference type="PANTHER" id="PTHR43744:SF9">
    <property type="entry name" value="POLYGALACTURONAN_RHAMNOGALACTURONAN TRANSPORT SYSTEM PERMEASE PROTEIN YTCP"/>
    <property type="match status" value="1"/>
</dbReference>
<dbReference type="Gene3D" id="1.10.3720.10">
    <property type="entry name" value="MetI-like"/>
    <property type="match status" value="1"/>
</dbReference>
<evidence type="ECO:0000313" key="10">
    <source>
        <dbReference type="Proteomes" id="UP001161691"/>
    </source>
</evidence>
<keyword evidence="2 7" id="KW-0813">Transport</keyword>
<keyword evidence="3" id="KW-1003">Cell membrane</keyword>
<sequence length="296" mass="33305">MKQTRGEKAFQWFNYLFLSVLCFTFLFPFWRIAALSLNEGLDASRGGINFWPRKFTFDNFAAVFSRSDIMNAYAISIGRTVIGTLLSIVLVSLMAYGLSKQRLKGRGIINVMLILTMFFSGGLIPTYMLYKSLHLLNTFWVYIVPTLYGAAAVFIFRSFFRAMPQELEDSAQLDGANDLTIFSRIAVPLSLPIFATMALFSAVGHWNDYLTAVIYTTDEHLLPLQTLLMKVMNINQNEAGNLAYGVVNLNESSRRTVTAESVKMAMLIVVVLPILTVYPFLQRYFVKGVIIGSLKG</sequence>
<dbReference type="CDD" id="cd06261">
    <property type="entry name" value="TM_PBP2"/>
    <property type="match status" value="1"/>
</dbReference>
<dbReference type="InterPro" id="IPR035906">
    <property type="entry name" value="MetI-like_sf"/>
</dbReference>
<feature type="transmembrane region" description="Helical" evidence="7">
    <location>
        <begin position="264"/>
        <end position="281"/>
    </location>
</feature>
<dbReference type="InterPro" id="IPR000515">
    <property type="entry name" value="MetI-like"/>
</dbReference>
<feature type="transmembrane region" description="Helical" evidence="7">
    <location>
        <begin position="139"/>
        <end position="160"/>
    </location>
</feature>
<name>A0ABT6TFJ3_9BACL</name>
<dbReference type="EMBL" id="JAGRPV010000001">
    <property type="protein sequence ID" value="MDI4645600.1"/>
    <property type="molecule type" value="Genomic_DNA"/>
</dbReference>
<dbReference type="PANTHER" id="PTHR43744">
    <property type="entry name" value="ABC TRANSPORTER PERMEASE PROTEIN MG189-RELATED-RELATED"/>
    <property type="match status" value="1"/>
</dbReference>